<dbReference type="GO" id="GO:0044571">
    <property type="term" value="P:[2Fe-2S] cluster assembly"/>
    <property type="evidence" value="ECO:0007669"/>
    <property type="project" value="InterPro"/>
</dbReference>
<feature type="domain" description="Co-chaperone HscB C-terminal oligomerisation" evidence="3">
    <location>
        <begin position="149"/>
        <end position="219"/>
    </location>
</feature>
<dbReference type="HOGENOM" id="CLU_068529_0_1_1"/>
<dbReference type="NCBIfam" id="TIGR00714">
    <property type="entry name" value="hscB"/>
    <property type="match status" value="1"/>
</dbReference>
<evidence type="ECO:0000259" key="3">
    <source>
        <dbReference type="Pfam" id="PF07743"/>
    </source>
</evidence>
<sequence length="227" mass="26002">MFSIARIGRQRLYARPLYYRTIQQQRTTLTRKCPSCHQLLPSALPACTNCWNISPVPSDITHHQLFDLPYDPNPFSVNLLLLKKKFLEAQTICHPDAWSTRGPHKQDVAQALSARINGAYQSLLNPLSRAEYLLELNQLPMSETDQIDDMEFVSDIMEAREIIEESSDIDEVRVLADANEARIKETISEIEKLSGEKNWSAMKEASIQLRYLEGIRKAANKWIDNNS</sequence>
<dbReference type="AlphaFoldDB" id="A0A0C2T4J1"/>
<dbReference type="GO" id="GO:0051087">
    <property type="term" value="F:protein-folding chaperone binding"/>
    <property type="evidence" value="ECO:0007669"/>
    <property type="project" value="InterPro"/>
</dbReference>
<evidence type="ECO:0000256" key="2">
    <source>
        <dbReference type="ARBA" id="ARBA00023186"/>
    </source>
</evidence>
<dbReference type="InterPro" id="IPR009073">
    <property type="entry name" value="HscB_oligo_C"/>
</dbReference>
<evidence type="ECO:0000256" key="1">
    <source>
        <dbReference type="ARBA" id="ARBA00010476"/>
    </source>
</evidence>
<dbReference type="EMBL" id="KN818223">
    <property type="protein sequence ID" value="KIL70825.1"/>
    <property type="molecule type" value="Genomic_DNA"/>
</dbReference>
<dbReference type="Gene3D" id="1.10.287.110">
    <property type="entry name" value="DnaJ domain"/>
    <property type="match status" value="1"/>
</dbReference>
<dbReference type="InterPro" id="IPR004640">
    <property type="entry name" value="HscB"/>
</dbReference>
<evidence type="ECO:0000313" key="4">
    <source>
        <dbReference type="EMBL" id="KIL70825.1"/>
    </source>
</evidence>
<dbReference type="GO" id="GO:0051259">
    <property type="term" value="P:protein complex oligomerization"/>
    <property type="evidence" value="ECO:0007669"/>
    <property type="project" value="InterPro"/>
</dbReference>
<dbReference type="InterPro" id="IPR036386">
    <property type="entry name" value="HscB_C_sf"/>
</dbReference>
<protein>
    <recommendedName>
        <fullName evidence="3">Co-chaperone HscB C-terminal oligomerisation domain-containing protein</fullName>
    </recommendedName>
</protein>
<gene>
    <name evidence="4" type="ORF">M378DRAFT_6727</name>
</gene>
<dbReference type="InterPro" id="IPR036869">
    <property type="entry name" value="J_dom_sf"/>
</dbReference>
<keyword evidence="2" id="KW-0143">Chaperone</keyword>
<dbReference type="PANTHER" id="PTHR14021:SF15">
    <property type="entry name" value="IRON-SULFUR CLUSTER CO-CHAPERONE PROTEIN HSCB"/>
    <property type="match status" value="1"/>
</dbReference>
<dbReference type="Proteomes" id="UP000054549">
    <property type="component" value="Unassembled WGS sequence"/>
</dbReference>
<dbReference type="OrthoDB" id="448954at2759"/>
<dbReference type="SUPFAM" id="SSF46565">
    <property type="entry name" value="Chaperone J-domain"/>
    <property type="match status" value="1"/>
</dbReference>
<comment type="similarity">
    <text evidence="1">Belongs to the HscB family.</text>
</comment>
<reference evidence="4 5" key="1">
    <citation type="submission" date="2014-04" db="EMBL/GenBank/DDBJ databases">
        <title>Evolutionary Origins and Diversification of the Mycorrhizal Mutualists.</title>
        <authorList>
            <consortium name="DOE Joint Genome Institute"/>
            <consortium name="Mycorrhizal Genomics Consortium"/>
            <person name="Kohler A."/>
            <person name="Kuo A."/>
            <person name="Nagy L.G."/>
            <person name="Floudas D."/>
            <person name="Copeland A."/>
            <person name="Barry K.W."/>
            <person name="Cichocki N."/>
            <person name="Veneault-Fourrey C."/>
            <person name="LaButti K."/>
            <person name="Lindquist E.A."/>
            <person name="Lipzen A."/>
            <person name="Lundell T."/>
            <person name="Morin E."/>
            <person name="Murat C."/>
            <person name="Riley R."/>
            <person name="Ohm R."/>
            <person name="Sun H."/>
            <person name="Tunlid A."/>
            <person name="Henrissat B."/>
            <person name="Grigoriev I.V."/>
            <person name="Hibbett D.S."/>
            <person name="Martin F."/>
        </authorList>
    </citation>
    <scope>NUCLEOTIDE SEQUENCE [LARGE SCALE GENOMIC DNA]</scope>
    <source>
        <strain evidence="4 5">Koide BX008</strain>
    </source>
</reference>
<keyword evidence="5" id="KW-1185">Reference proteome</keyword>
<dbReference type="GO" id="GO:0001671">
    <property type="term" value="F:ATPase activator activity"/>
    <property type="evidence" value="ECO:0007669"/>
    <property type="project" value="InterPro"/>
</dbReference>
<evidence type="ECO:0000313" key="5">
    <source>
        <dbReference type="Proteomes" id="UP000054549"/>
    </source>
</evidence>
<proteinExistence type="inferred from homology"/>
<dbReference type="InParanoid" id="A0A0C2T4J1"/>
<dbReference type="STRING" id="946122.A0A0C2T4J1"/>
<dbReference type="SUPFAM" id="SSF47144">
    <property type="entry name" value="HSC20 (HSCB), C-terminal oligomerisation domain"/>
    <property type="match status" value="1"/>
</dbReference>
<organism evidence="4 5">
    <name type="scientific">Amanita muscaria (strain Koide BX008)</name>
    <dbReference type="NCBI Taxonomy" id="946122"/>
    <lineage>
        <taxon>Eukaryota</taxon>
        <taxon>Fungi</taxon>
        <taxon>Dikarya</taxon>
        <taxon>Basidiomycota</taxon>
        <taxon>Agaricomycotina</taxon>
        <taxon>Agaricomycetes</taxon>
        <taxon>Agaricomycetidae</taxon>
        <taxon>Agaricales</taxon>
        <taxon>Pluteineae</taxon>
        <taxon>Amanitaceae</taxon>
        <taxon>Amanita</taxon>
    </lineage>
</organism>
<dbReference type="PANTHER" id="PTHR14021">
    <property type="entry name" value="IRON-SULFUR CLUSTER CO-CHAPERONE PROTEIN HSCB"/>
    <property type="match status" value="1"/>
</dbReference>
<dbReference type="Pfam" id="PF07743">
    <property type="entry name" value="HSCB_C"/>
    <property type="match status" value="1"/>
</dbReference>
<dbReference type="FunCoup" id="A0A0C2T4J1">
    <property type="interactions" value="257"/>
</dbReference>
<dbReference type="Gene3D" id="1.20.1280.20">
    <property type="entry name" value="HscB, C-terminal domain"/>
    <property type="match status" value="1"/>
</dbReference>
<name>A0A0C2T4J1_AMAMK</name>
<accession>A0A0C2T4J1</accession>
<dbReference type="GO" id="GO:0005739">
    <property type="term" value="C:mitochondrion"/>
    <property type="evidence" value="ECO:0007669"/>
    <property type="project" value="TreeGrafter"/>
</dbReference>